<evidence type="ECO:0008006" key="5">
    <source>
        <dbReference type="Google" id="ProtNLM"/>
    </source>
</evidence>
<evidence type="ECO:0000259" key="2">
    <source>
        <dbReference type="Pfam" id="PF13635"/>
    </source>
</evidence>
<evidence type="ECO:0000313" key="3">
    <source>
        <dbReference type="EMBL" id="MBB5346768.1"/>
    </source>
</evidence>
<comment type="caution">
    <text evidence="3">The sequence shown here is derived from an EMBL/GenBank/DDBJ whole genome shotgun (WGS) entry which is preliminary data.</text>
</comment>
<accession>A0A840UVM1</accession>
<dbReference type="InterPro" id="IPR025420">
    <property type="entry name" value="DUF4143"/>
</dbReference>
<sequence>MIQRKLSAKLLELTRHYPVVAVTGPRQAGKTTLCRATFPDKPRVSLESLDVREFAAHDPRGFLHEYRQGAVLDEIQQAPELVSYLQADIDERPEPGRFILTGSQHPAISQTISQSLAGRCGMLTLLPPDIDELRGFPEIPDELFTLLWQGSYPRIYDRKIPAAQWLADYIATYVQRDVRQVVNVGDLIGFTSFLRLCAGRTGQEINLSALGADAGVSHNTARAWLSILEACYIIHRVPAYHANIRKQVVKAPKLHFFDSGLACALLQIREPGQLRLHPLRGAIFESWAVAELYKTLAHQGEQPLLHHYRESRGLEVDILVQRGDTLHAVEIKSGATAAADFFKGFGPFRERMRGAGFAGEIVNAVIYGGDTSQRRSAARLVGWRDVGGFFAGAEAEKG</sequence>
<dbReference type="InterPro" id="IPR027417">
    <property type="entry name" value="P-loop_NTPase"/>
</dbReference>
<reference evidence="3 4" key="1">
    <citation type="submission" date="2020-08" db="EMBL/GenBank/DDBJ databases">
        <title>Genomic Encyclopedia of Type Strains, Phase IV (KMG-IV): sequencing the most valuable type-strain genomes for metagenomic binning, comparative biology and taxonomic classification.</title>
        <authorList>
            <person name="Goeker M."/>
        </authorList>
    </citation>
    <scope>NUCLEOTIDE SEQUENCE [LARGE SCALE GENOMIC DNA]</scope>
    <source>
        <strain evidence="3 4">DSM 28570</strain>
    </source>
</reference>
<keyword evidence="4" id="KW-1185">Reference proteome</keyword>
<evidence type="ECO:0000313" key="4">
    <source>
        <dbReference type="Proteomes" id="UP000539642"/>
    </source>
</evidence>
<feature type="domain" description="DUF4143" evidence="2">
    <location>
        <begin position="175"/>
        <end position="334"/>
    </location>
</feature>
<evidence type="ECO:0000259" key="1">
    <source>
        <dbReference type="Pfam" id="PF13173"/>
    </source>
</evidence>
<dbReference type="SUPFAM" id="SSF52540">
    <property type="entry name" value="P-loop containing nucleoside triphosphate hydrolases"/>
    <property type="match status" value="1"/>
</dbReference>
<name>A0A840UVM1_9BACT</name>
<protein>
    <recommendedName>
        <fullName evidence="5">ATPase AAA</fullName>
    </recommendedName>
</protein>
<dbReference type="PANTHER" id="PTHR43566">
    <property type="entry name" value="CONSERVED PROTEIN"/>
    <property type="match status" value="1"/>
</dbReference>
<dbReference type="PANTHER" id="PTHR43566:SF2">
    <property type="entry name" value="DUF4143 DOMAIN-CONTAINING PROTEIN"/>
    <property type="match status" value="1"/>
</dbReference>
<dbReference type="Proteomes" id="UP000539642">
    <property type="component" value="Unassembled WGS sequence"/>
</dbReference>
<feature type="domain" description="AAA" evidence="1">
    <location>
        <begin position="18"/>
        <end position="133"/>
    </location>
</feature>
<dbReference type="EMBL" id="JACHEO010000001">
    <property type="protein sequence ID" value="MBB5346768.1"/>
    <property type="molecule type" value="Genomic_DNA"/>
</dbReference>
<organism evidence="3 4">
    <name type="scientific">Desulfoprunum benzoelyticum</name>
    <dbReference type="NCBI Taxonomy" id="1506996"/>
    <lineage>
        <taxon>Bacteria</taxon>
        <taxon>Pseudomonadati</taxon>
        <taxon>Thermodesulfobacteriota</taxon>
        <taxon>Desulfobulbia</taxon>
        <taxon>Desulfobulbales</taxon>
        <taxon>Desulfobulbaceae</taxon>
        <taxon>Desulfoprunum</taxon>
    </lineage>
</organism>
<dbReference type="RefSeq" id="WP_183347894.1">
    <property type="nucleotide sequence ID" value="NZ_JACHEO010000001.1"/>
</dbReference>
<dbReference type="InterPro" id="IPR041682">
    <property type="entry name" value="AAA_14"/>
</dbReference>
<gene>
    <name evidence="3" type="ORF">HNQ81_000475</name>
</gene>
<dbReference type="AlphaFoldDB" id="A0A840UVM1"/>
<dbReference type="Pfam" id="PF13635">
    <property type="entry name" value="DUF4143"/>
    <property type="match status" value="1"/>
</dbReference>
<dbReference type="Pfam" id="PF13173">
    <property type="entry name" value="AAA_14"/>
    <property type="match status" value="1"/>
</dbReference>
<proteinExistence type="predicted"/>